<proteinExistence type="predicted"/>
<evidence type="ECO:0008006" key="3">
    <source>
        <dbReference type="Google" id="ProtNLM"/>
    </source>
</evidence>
<reference evidence="1" key="2">
    <citation type="submission" date="2020-11" db="EMBL/GenBank/DDBJ databases">
        <authorList>
            <person name="McCartney M.A."/>
            <person name="Auch B."/>
            <person name="Kono T."/>
            <person name="Mallez S."/>
            <person name="Becker A."/>
            <person name="Gohl D.M."/>
            <person name="Silverstein K.A.T."/>
            <person name="Koren S."/>
            <person name="Bechman K.B."/>
            <person name="Herman A."/>
            <person name="Abrahante J.E."/>
            <person name="Garbe J."/>
        </authorList>
    </citation>
    <scope>NUCLEOTIDE SEQUENCE</scope>
    <source>
        <strain evidence="1">Duluth1</strain>
        <tissue evidence="1">Whole animal</tissue>
    </source>
</reference>
<dbReference type="AlphaFoldDB" id="A0A9D4MB32"/>
<reference evidence="1" key="1">
    <citation type="journal article" date="2019" name="bioRxiv">
        <title>The Genome of the Zebra Mussel, Dreissena polymorpha: A Resource for Invasive Species Research.</title>
        <authorList>
            <person name="McCartney M.A."/>
            <person name="Auch B."/>
            <person name="Kono T."/>
            <person name="Mallez S."/>
            <person name="Zhang Y."/>
            <person name="Obille A."/>
            <person name="Becker A."/>
            <person name="Abrahante J.E."/>
            <person name="Garbe J."/>
            <person name="Badalamenti J.P."/>
            <person name="Herman A."/>
            <person name="Mangelson H."/>
            <person name="Liachko I."/>
            <person name="Sullivan S."/>
            <person name="Sone E.D."/>
            <person name="Koren S."/>
            <person name="Silverstein K.A.T."/>
            <person name="Beckman K.B."/>
            <person name="Gohl D.M."/>
        </authorList>
    </citation>
    <scope>NUCLEOTIDE SEQUENCE</scope>
    <source>
        <strain evidence="1">Duluth1</strain>
        <tissue evidence="1">Whole animal</tissue>
    </source>
</reference>
<evidence type="ECO:0000313" key="2">
    <source>
        <dbReference type="Proteomes" id="UP000828390"/>
    </source>
</evidence>
<accession>A0A9D4MB32</accession>
<dbReference type="Proteomes" id="UP000828390">
    <property type="component" value="Unassembled WGS sequence"/>
</dbReference>
<comment type="caution">
    <text evidence="1">The sequence shown here is derived from an EMBL/GenBank/DDBJ whole genome shotgun (WGS) entry which is preliminary data.</text>
</comment>
<sequence length="441" mass="50516">MFSVPERFTVHRFLSAHSLAVDTVRLIDAYSVFYYAFLSKSEQKKYTSLYKGILERRQVSQASKEALERMHSRVSKKKMTSEGKERKQKVLQKLFTDRTVTRMMLGIYMSSLLLLKDYAVLFQKKAPMIHVLNDEQLRLVRNFIGYFVKPQCVPSTAKKLSEMDFAEETLLPLSDMFMGSVASKLVTSSKCADVKMVLVMLRTGHIKAGKMLLQKMPINNMLLKTASAVDPSARGHSETIRLLKNLPELVKHILSEEEENKFLQEIYQYQLDPTLPDFNSDTRIDHWWAAQNGYPAMKKIILALVTCFHGPMVEGTFNRMGDILDSKSSSLSIDSLNAIQSVKSALKEKGVSAVEYFHREDTLYTPIVTGLTYNLSYAGSDERNKQLMTIRLEKEEKKKHLDILEIKVQMKRAAHDLVSETVRNDSEDHMANIAKRMKFDC</sequence>
<organism evidence="1 2">
    <name type="scientific">Dreissena polymorpha</name>
    <name type="common">Zebra mussel</name>
    <name type="synonym">Mytilus polymorpha</name>
    <dbReference type="NCBI Taxonomy" id="45954"/>
    <lineage>
        <taxon>Eukaryota</taxon>
        <taxon>Metazoa</taxon>
        <taxon>Spiralia</taxon>
        <taxon>Lophotrochozoa</taxon>
        <taxon>Mollusca</taxon>
        <taxon>Bivalvia</taxon>
        <taxon>Autobranchia</taxon>
        <taxon>Heteroconchia</taxon>
        <taxon>Euheterodonta</taxon>
        <taxon>Imparidentia</taxon>
        <taxon>Neoheterodontei</taxon>
        <taxon>Myida</taxon>
        <taxon>Dreissenoidea</taxon>
        <taxon>Dreissenidae</taxon>
        <taxon>Dreissena</taxon>
    </lineage>
</organism>
<protein>
    <recommendedName>
        <fullName evidence="3">HAT C-terminal dimerisation domain-containing protein</fullName>
    </recommendedName>
</protein>
<evidence type="ECO:0000313" key="1">
    <source>
        <dbReference type="EMBL" id="KAH3872469.1"/>
    </source>
</evidence>
<gene>
    <name evidence="1" type="ORF">DPMN_035685</name>
</gene>
<dbReference type="EMBL" id="JAIWYP010000002">
    <property type="protein sequence ID" value="KAH3872469.1"/>
    <property type="molecule type" value="Genomic_DNA"/>
</dbReference>
<name>A0A9D4MB32_DREPO</name>
<keyword evidence="2" id="KW-1185">Reference proteome</keyword>